<name>A0ABX7V710_9GAMM</name>
<evidence type="ECO:0000313" key="2">
    <source>
        <dbReference type="Proteomes" id="UP000665025"/>
    </source>
</evidence>
<organism evidence="1 2">
    <name type="scientific">Pseudoalteromonas viridis</name>
    <dbReference type="NCBI Taxonomy" id="339617"/>
    <lineage>
        <taxon>Bacteria</taxon>
        <taxon>Pseudomonadati</taxon>
        <taxon>Pseudomonadota</taxon>
        <taxon>Gammaproteobacteria</taxon>
        <taxon>Alteromonadales</taxon>
        <taxon>Pseudoalteromonadaceae</taxon>
        <taxon>Pseudoalteromonas</taxon>
    </lineage>
</organism>
<keyword evidence="2" id="KW-1185">Reference proteome</keyword>
<gene>
    <name evidence="1" type="ORF">J5X90_15950</name>
</gene>
<dbReference type="EMBL" id="CP072425">
    <property type="protein sequence ID" value="QTL35000.1"/>
    <property type="molecule type" value="Genomic_DNA"/>
</dbReference>
<reference evidence="1 2" key="1">
    <citation type="submission" date="2021-03" db="EMBL/GenBank/DDBJ databases">
        <title>Complete Genome of Pseudoalteromonas viridis Strain BBR56, a new biocontrol bacterial candidate.</title>
        <authorList>
            <person name="Handayani D.P."/>
            <person name="Isnansetyo A."/>
            <person name="Istiqomah I."/>
            <person name="Jumina J."/>
        </authorList>
    </citation>
    <scope>NUCLEOTIDE SEQUENCE [LARGE SCALE GENOMIC DNA]</scope>
    <source>
        <strain evidence="1 2">BBR56</strain>
    </source>
</reference>
<proteinExistence type="predicted"/>
<dbReference type="RefSeq" id="WP_209052033.1">
    <property type="nucleotide sequence ID" value="NZ_CP072425.1"/>
</dbReference>
<protein>
    <submittedName>
        <fullName evidence="1">Uncharacterized protein</fullName>
    </submittedName>
</protein>
<sequence length="92" mass="10644">MNPVSFLEKLRDQYVATENDDLLFTNKECTLDNTVYRLNCWKDFHGKDSIVVFELKEKGLLISTSACLGIRYTETQDALLLSERQLWDIGIP</sequence>
<dbReference type="Proteomes" id="UP000665025">
    <property type="component" value="Chromosome 1"/>
</dbReference>
<evidence type="ECO:0000313" key="1">
    <source>
        <dbReference type="EMBL" id="QTL35000.1"/>
    </source>
</evidence>
<accession>A0ABX7V710</accession>